<keyword evidence="3" id="KW-1185">Reference proteome</keyword>
<reference evidence="2 3" key="1">
    <citation type="journal article" date="2023" name="Plants (Basel)">
        <title>Bridging the Gap: Combining Genomics and Transcriptomics Approaches to Understand Stylosanthes scabra, an Orphan Legume from the Brazilian Caatinga.</title>
        <authorList>
            <person name="Ferreira-Neto J.R.C."/>
            <person name="da Silva M.D."/>
            <person name="Binneck E."/>
            <person name="de Melo N.F."/>
            <person name="da Silva R.H."/>
            <person name="de Melo A.L.T.M."/>
            <person name="Pandolfi V."/>
            <person name="Bustamante F.O."/>
            <person name="Brasileiro-Vidal A.C."/>
            <person name="Benko-Iseppon A.M."/>
        </authorList>
    </citation>
    <scope>NUCLEOTIDE SEQUENCE [LARGE SCALE GENOMIC DNA]</scope>
    <source>
        <tissue evidence="2">Leaves</tissue>
    </source>
</reference>
<proteinExistence type="predicted"/>
<protein>
    <submittedName>
        <fullName evidence="2">Uncharacterized protein</fullName>
    </submittedName>
</protein>
<name>A0ABU6TPT2_9FABA</name>
<evidence type="ECO:0000313" key="3">
    <source>
        <dbReference type="Proteomes" id="UP001341840"/>
    </source>
</evidence>
<sequence>MEGFHMGLHYFQSPTRRSPSSRPAVSPLSLPSAHHSHHRTPLLVTAVASLLLRLGVQTARLPSVAVFRVQTPHLTSLTVTAVPLLRLSLLLDPLRLCVVPLPPPAPSPVSASAFEALLSALPATRRRGDNSPLHRPWVAAPSETTLLAAPPRPSSLRRMSVHISHDKLAQAHCATSPLRRPAVSRSPVAVNCSLFAALTRPSTSKSASL</sequence>
<feature type="compositionally biased region" description="Low complexity" evidence="1">
    <location>
        <begin position="13"/>
        <end position="33"/>
    </location>
</feature>
<evidence type="ECO:0000256" key="1">
    <source>
        <dbReference type="SAM" id="MobiDB-lite"/>
    </source>
</evidence>
<gene>
    <name evidence="2" type="ORF">PIB30_069678</name>
</gene>
<dbReference type="EMBL" id="JASCZI010091391">
    <property type="protein sequence ID" value="MED6150155.1"/>
    <property type="molecule type" value="Genomic_DNA"/>
</dbReference>
<accession>A0ABU6TPT2</accession>
<comment type="caution">
    <text evidence="2">The sequence shown here is derived from an EMBL/GenBank/DDBJ whole genome shotgun (WGS) entry which is preliminary data.</text>
</comment>
<organism evidence="2 3">
    <name type="scientific">Stylosanthes scabra</name>
    <dbReference type="NCBI Taxonomy" id="79078"/>
    <lineage>
        <taxon>Eukaryota</taxon>
        <taxon>Viridiplantae</taxon>
        <taxon>Streptophyta</taxon>
        <taxon>Embryophyta</taxon>
        <taxon>Tracheophyta</taxon>
        <taxon>Spermatophyta</taxon>
        <taxon>Magnoliopsida</taxon>
        <taxon>eudicotyledons</taxon>
        <taxon>Gunneridae</taxon>
        <taxon>Pentapetalae</taxon>
        <taxon>rosids</taxon>
        <taxon>fabids</taxon>
        <taxon>Fabales</taxon>
        <taxon>Fabaceae</taxon>
        <taxon>Papilionoideae</taxon>
        <taxon>50 kb inversion clade</taxon>
        <taxon>dalbergioids sensu lato</taxon>
        <taxon>Dalbergieae</taxon>
        <taxon>Pterocarpus clade</taxon>
        <taxon>Stylosanthes</taxon>
    </lineage>
</organism>
<feature type="region of interest" description="Disordered" evidence="1">
    <location>
        <begin position="11"/>
        <end position="35"/>
    </location>
</feature>
<dbReference type="Proteomes" id="UP001341840">
    <property type="component" value="Unassembled WGS sequence"/>
</dbReference>
<evidence type="ECO:0000313" key="2">
    <source>
        <dbReference type="EMBL" id="MED6150155.1"/>
    </source>
</evidence>